<organism evidence="1">
    <name type="scientific">Limosilactobacillus reuteri subsp. suis (strain ATCC 53608 / LMG 31752 / 1063)</name>
    <name type="common">Lactobacillus reuteri</name>
    <dbReference type="NCBI Taxonomy" id="927703"/>
    <lineage>
        <taxon>Bacteria</taxon>
        <taxon>Bacillati</taxon>
        <taxon>Bacillota</taxon>
        <taxon>Bacilli</taxon>
        <taxon>Lactobacillales</taxon>
        <taxon>Lactobacillaceae</taxon>
        <taxon>Limosilactobacillus</taxon>
    </lineage>
</organism>
<reference evidence="1" key="2">
    <citation type="submission" date="2011-05" db="EMBL/GenBank/DDBJ databases">
        <authorList>
            <person name="Davey R."/>
        </authorList>
    </citation>
    <scope>NUCLEOTIDE SEQUENCE</scope>
    <source>
        <strain evidence="1">ATCC 53608</strain>
    </source>
</reference>
<name>F8KDW6_LIMR5</name>
<dbReference type="EMBL" id="FR854363">
    <property type="protein sequence ID" value="CCC03790.1"/>
    <property type="molecule type" value="Genomic_DNA"/>
</dbReference>
<protein>
    <submittedName>
        <fullName evidence="1">Uncharacterized protein</fullName>
    </submittedName>
</protein>
<reference evidence="1" key="1">
    <citation type="journal article" date="2011" name="J. Bacteriol.">
        <title>Genome sequence of the vertebrate gut symbiont Lactobacillus reuteri ATCC 53608.</title>
        <authorList>
            <person name="Heavens D."/>
            <person name="Tailford L.E."/>
            <person name="Crossman L."/>
            <person name="Jeffers F."/>
            <person name="Mackenzie D.A."/>
            <person name="Caccamo M."/>
            <person name="Juge N."/>
        </authorList>
    </citation>
    <scope>NUCLEOTIDE SEQUENCE [LARGE SCALE GENOMIC DNA]</scope>
    <source>
        <strain evidence="1">ATCC 53608</strain>
    </source>
</reference>
<proteinExistence type="predicted"/>
<evidence type="ECO:0000313" key="1">
    <source>
        <dbReference type="EMBL" id="CCC03790.1"/>
    </source>
</evidence>
<dbReference type="AlphaFoldDB" id="F8KDW6"/>
<sequence>MLKLQFDDILPSNLSIVNSFTRLCTHCVQVIPRIHFVLTRVLFYYIFTNRLY</sequence>
<accession>F8KDW6</accession>
<dbReference type="HOGENOM" id="CLU_3081199_0_0_9"/>
<gene>
    <name evidence="1" type="ORF">LRATCC53608_1039</name>
</gene>